<dbReference type="EMBL" id="CP024848">
    <property type="protein sequence ID" value="AXI10523.1"/>
    <property type="molecule type" value="Genomic_DNA"/>
</dbReference>
<keyword evidence="8" id="KW-0808">Transferase</keyword>
<comment type="similarity">
    <text evidence="15">Belongs to the phosphofructokinase type A (PFKA) family.</text>
</comment>
<comment type="cofactor">
    <cofactor evidence="1">
        <name>Mg(2+)</name>
        <dbReference type="ChEBI" id="CHEBI:18420"/>
    </cofactor>
</comment>
<evidence type="ECO:0000256" key="7">
    <source>
        <dbReference type="ARBA" id="ARBA00022533"/>
    </source>
</evidence>
<dbReference type="NCBIfam" id="TIGR02482">
    <property type="entry name" value="PFKA_ATP"/>
    <property type="match status" value="1"/>
</dbReference>
<dbReference type="InterPro" id="IPR012003">
    <property type="entry name" value="ATP_PFK_prok-type"/>
</dbReference>
<evidence type="ECO:0000256" key="2">
    <source>
        <dbReference type="ARBA" id="ARBA00002659"/>
    </source>
</evidence>
<comment type="subcellular location">
    <subcellularLocation>
        <location evidence="3">Cytoplasm</location>
    </subcellularLocation>
</comment>
<evidence type="ECO:0000256" key="15">
    <source>
        <dbReference type="ARBA" id="ARBA00038478"/>
    </source>
</evidence>
<dbReference type="Proteomes" id="UP000253908">
    <property type="component" value="Chromosome"/>
</dbReference>
<dbReference type="UniPathway" id="UPA00109">
    <property type="reaction ID" value="UER00182"/>
</dbReference>
<evidence type="ECO:0000313" key="20">
    <source>
        <dbReference type="Proteomes" id="UP000253908"/>
    </source>
</evidence>
<dbReference type="GO" id="GO:0070095">
    <property type="term" value="F:fructose-6-phosphate binding"/>
    <property type="evidence" value="ECO:0007669"/>
    <property type="project" value="TreeGrafter"/>
</dbReference>
<dbReference type="GO" id="GO:0042802">
    <property type="term" value="F:identical protein binding"/>
    <property type="evidence" value="ECO:0007669"/>
    <property type="project" value="TreeGrafter"/>
</dbReference>
<dbReference type="InterPro" id="IPR035966">
    <property type="entry name" value="PKF_sf"/>
</dbReference>
<dbReference type="KEGG" id="ocn:CUC15_16975"/>
<dbReference type="InterPro" id="IPR022953">
    <property type="entry name" value="ATP_PFK"/>
</dbReference>
<dbReference type="GO" id="GO:0005524">
    <property type="term" value="F:ATP binding"/>
    <property type="evidence" value="ECO:0007669"/>
    <property type="project" value="UniProtKB-UniRule"/>
</dbReference>
<dbReference type="SUPFAM" id="SSF53784">
    <property type="entry name" value="Phosphofructokinase"/>
    <property type="match status" value="1"/>
</dbReference>
<keyword evidence="6" id="KW-0963">Cytoplasm</keyword>
<dbReference type="PANTHER" id="PTHR13697">
    <property type="entry name" value="PHOSPHOFRUCTOKINASE"/>
    <property type="match status" value="1"/>
</dbReference>
<dbReference type="OrthoDB" id="9802503at2"/>
<evidence type="ECO:0000256" key="4">
    <source>
        <dbReference type="ARBA" id="ARBA00004679"/>
    </source>
</evidence>
<dbReference type="Gene3D" id="3.40.50.460">
    <property type="entry name" value="Phosphofructokinase domain"/>
    <property type="match status" value="1"/>
</dbReference>
<keyword evidence="20" id="KW-1185">Reference proteome</keyword>
<dbReference type="InterPro" id="IPR012828">
    <property type="entry name" value="PFKA_ATP_prok"/>
</dbReference>
<dbReference type="GO" id="GO:0005945">
    <property type="term" value="C:6-phosphofructokinase complex"/>
    <property type="evidence" value="ECO:0007669"/>
    <property type="project" value="TreeGrafter"/>
</dbReference>
<dbReference type="InterPro" id="IPR000023">
    <property type="entry name" value="Phosphofructokinase_dom"/>
</dbReference>
<dbReference type="PIRSF" id="PIRSF000532">
    <property type="entry name" value="ATP_PFK_prok"/>
    <property type="match status" value="1"/>
</dbReference>
<dbReference type="GO" id="GO:0046872">
    <property type="term" value="F:metal ion binding"/>
    <property type="evidence" value="ECO:0007669"/>
    <property type="project" value="UniProtKB-KW"/>
</dbReference>
<evidence type="ECO:0000256" key="17">
    <source>
        <dbReference type="NCBIfam" id="TIGR02482"/>
    </source>
</evidence>
<dbReference type="FunFam" id="3.40.50.460:FF:000002">
    <property type="entry name" value="ATP-dependent 6-phosphofructokinase"/>
    <property type="match status" value="1"/>
</dbReference>
<gene>
    <name evidence="19" type="primary">pfkA</name>
    <name evidence="19" type="ORF">CUC15_16975</name>
</gene>
<feature type="domain" description="Phosphofructokinase" evidence="18">
    <location>
        <begin position="3"/>
        <end position="275"/>
    </location>
</feature>
<reference evidence="20" key="1">
    <citation type="submission" date="2017-11" db="EMBL/GenBank/DDBJ databases">
        <authorList>
            <person name="Zhu W."/>
        </authorList>
    </citation>
    <scope>NUCLEOTIDE SEQUENCE [LARGE SCALE GENOMIC DNA]</scope>
    <source>
        <strain evidence="20">160</strain>
    </source>
</reference>
<evidence type="ECO:0000256" key="6">
    <source>
        <dbReference type="ARBA" id="ARBA00022490"/>
    </source>
</evidence>
<evidence type="ECO:0000256" key="11">
    <source>
        <dbReference type="ARBA" id="ARBA00022777"/>
    </source>
</evidence>
<dbReference type="GO" id="GO:0006002">
    <property type="term" value="P:fructose 6-phosphate metabolic process"/>
    <property type="evidence" value="ECO:0007669"/>
    <property type="project" value="UniProtKB-UniRule"/>
</dbReference>
<keyword evidence="11 19" id="KW-0418">Kinase</keyword>
<dbReference type="PANTHER" id="PTHR13697:SF4">
    <property type="entry name" value="ATP-DEPENDENT 6-PHOSPHOFRUCTOKINASE"/>
    <property type="match status" value="1"/>
</dbReference>
<evidence type="ECO:0000256" key="13">
    <source>
        <dbReference type="ARBA" id="ARBA00022842"/>
    </source>
</evidence>
<keyword evidence="9" id="KW-0479">Metal-binding</keyword>
<comment type="function">
    <text evidence="2">Catalyzes the phosphorylation of D-fructose 6-phosphate to fructose 1,6-bisphosphate by ATP, the first committing step of glycolysis.</text>
</comment>
<comment type="pathway">
    <text evidence="4">Carbohydrate degradation; glycolysis; D-glyceraldehyde 3-phosphate and glycerone phosphate from D-glucose: step 3/4.</text>
</comment>
<dbReference type="PRINTS" id="PR00476">
    <property type="entry name" value="PHFRCTKINASE"/>
</dbReference>
<keyword evidence="14" id="KW-0324">Glycolysis</keyword>
<organism evidence="19 20">
    <name type="scientific">Oceanobacillus zhaokaii</name>
    <dbReference type="NCBI Taxonomy" id="2052660"/>
    <lineage>
        <taxon>Bacteria</taxon>
        <taxon>Bacillati</taxon>
        <taxon>Bacillota</taxon>
        <taxon>Bacilli</taxon>
        <taxon>Bacillales</taxon>
        <taxon>Bacillaceae</taxon>
        <taxon>Oceanobacillus</taxon>
    </lineage>
</organism>
<evidence type="ECO:0000256" key="16">
    <source>
        <dbReference type="ARBA" id="ARBA00048070"/>
    </source>
</evidence>
<evidence type="ECO:0000256" key="3">
    <source>
        <dbReference type="ARBA" id="ARBA00004496"/>
    </source>
</evidence>
<evidence type="ECO:0000256" key="9">
    <source>
        <dbReference type="ARBA" id="ARBA00022723"/>
    </source>
</evidence>
<evidence type="ECO:0000256" key="1">
    <source>
        <dbReference type="ARBA" id="ARBA00001946"/>
    </source>
</evidence>
<dbReference type="NCBIfam" id="NF002872">
    <property type="entry name" value="PRK03202.1"/>
    <property type="match status" value="1"/>
</dbReference>
<dbReference type="RefSeq" id="WP_114917808.1">
    <property type="nucleotide sequence ID" value="NZ_CP024848.1"/>
</dbReference>
<sequence length="318" mass="34592">MSKLGIMTSGGDAPGMNAAINAVVKAANYYELEVMAIYYGFQGLINGDIYPITSNELENVTDKGGTILKTSNSREFMAEIEENKALDALKKFEISALVIIGGEGSFKAADKLHQQGVKVIGIPAIVENNLAYTEYAIGFDTTVNTILESIGKIKDTSLSHEKTTIVEVMGRKCGDLALYSALAGGGEIISTPEKKLDLDTLCSELSERINKGRRDNLIIVTENLYDLNELQKGIEDKLDISVRTSILGLLQRGGHPSAFDRRIASRMGVAAVELLKDGHSGKAVGIRENKIINVDFSDVHTKVSEKLEDYRLAEILSY</sequence>
<dbReference type="Pfam" id="PF00365">
    <property type="entry name" value="PFK"/>
    <property type="match status" value="1"/>
</dbReference>
<name>A0A345PKJ3_9BACI</name>
<accession>A0A345PKJ3</accession>
<dbReference type="GO" id="GO:0003872">
    <property type="term" value="F:6-phosphofructokinase activity"/>
    <property type="evidence" value="ECO:0007669"/>
    <property type="project" value="UniProtKB-EC"/>
</dbReference>
<evidence type="ECO:0000256" key="10">
    <source>
        <dbReference type="ARBA" id="ARBA00022741"/>
    </source>
</evidence>
<evidence type="ECO:0000313" key="19">
    <source>
        <dbReference type="EMBL" id="AXI10523.1"/>
    </source>
</evidence>
<keyword evidence="13" id="KW-0460">Magnesium</keyword>
<dbReference type="AlphaFoldDB" id="A0A345PKJ3"/>
<comment type="catalytic activity">
    <reaction evidence="16">
        <text>beta-D-fructose 6-phosphate + ATP = beta-D-fructose 1,6-bisphosphate + ADP + H(+)</text>
        <dbReference type="Rhea" id="RHEA:16109"/>
        <dbReference type="ChEBI" id="CHEBI:15378"/>
        <dbReference type="ChEBI" id="CHEBI:30616"/>
        <dbReference type="ChEBI" id="CHEBI:32966"/>
        <dbReference type="ChEBI" id="CHEBI:57634"/>
        <dbReference type="ChEBI" id="CHEBI:456216"/>
        <dbReference type="EC" id="2.7.1.11"/>
    </reaction>
</comment>
<evidence type="ECO:0000256" key="8">
    <source>
        <dbReference type="ARBA" id="ARBA00022679"/>
    </source>
</evidence>
<protein>
    <recommendedName>
        <fullName evidence="5 17">6-phosphofructokinase</fullName>
        <ecNumber evidence="5 17">2.7.1.11</ecNumber>
    </recommendedName>
</protein>
<evidence type="ECO:0000256" key="5">
    <source>
        <dbReference type="ARBA" id="ARBA00012055"/>
    </source>
</evidence>
<dbReference type="GO" id="GO:0030388">
    <property type="term" value="P:fructose 1,6-bisphosphate metabolic process"/>
    <property type="evidence" value="ECO:0007669"/>
    <property type="project" value="TreeGrafter"/>
</dbReference>
<keyword evidence="10" id="KW-0547">Nucleotide-binding</keyword>
<dbReference type="GO" id="GO:0061621">
    <property type="term" value="P:canonical glycolysis"/>
    <property type="evidence" value="ECO:0007669"/>
    <property type="project" value="TreeGrafter"/>
</dbReference>
<dbReference type="EC" id="2.7.1.11" evidence="5 17"/>
<dbReference type="GO" id="GO:0048029">
    <property type="term" value="F:monosaccharide binding"/>
    <property type="evidence" value="ECO:0007669"/>
    <property type="project" value="TreeGrafter"/>
</dbReference>
<dbReference type="GO" id="GO:0016208">
    <property type="term" value="F:AMP binding"/>
    <property type="evidence" value="ECO:0007669"/>
    <property type="project" value="TreeGrafter"/>
</dbReference>
<keyword evidence="12" id="KW-0067">ATP-binding</keyword>
<evidence type="ECO:0000259" key="18">
    <source>
        <dbReference type="Pfam" id="PF00365"/>
    </source>
</evidence>
<dbReference type="Gene3D" id="3.40.50.450">
    <property type="match status" value="1"/>
</dbReference>
<evidence type="ECO:0000256" key="12">
    <source>
        <dbReference type="ARBA" id="ARBA00022840"/>
    </source>
</evidence>
<evidence type="ECO:0000256" key="14">
    <source>
        <dbReference type="ARBA" id="ARBA00023152"/>
    </source>
</evidence>
<proteinExistence type="inferred from homology"/>
<keyword evidence="7" id="KW-0021">Allosteric enzyme</keyword>